<dbReference type="InterPro" id="IPR009057">
    <property type="entry name" value="Homeodomain-like_sf"/>
</dbReference>
<dbReference type="Gene3D" id="1.10.10.60">
    <property type="entry name" value="Homeodomain-like"/>
    <property type="match status" value="1"/>
</dbReference>
<dbReference type="KEGG" id="mfc:BRM9_2056"/>
<evidence type="ECO:0000256" key="3">
    <source>
        <dbReference type="ARBA" id="ARBA00023163"/>
    </source>
</evidence>
<evidence type="ECO:0000259" key="5">
    <source>
        <dbReference type="PROSITE" id="PS50977"/>
    </source>
</evidence>
<keyword evidence="2 4" id="KW-0238">DNA-binding</keyword>
<dbReference type="Proteomes" id="UP000029661">
    <property type="component" value="Chromosome"/>
</dbReference>
<sequence>MGELTMSNISRREREKQKRRQEIIDAAEKVFFTKGYDKVTMDEIAQKAEVNKALLYYYFKNKETLFFAVNLQGVRILHEIYVRCFNIDTDGYGKVKAMLQGLFDFSREYPEYFRIYCYSGTERFQMSDNEDAQEIVDLSTGMWRIMVEAILEGIADGTIRKDLDPVEMSIYLNIMATNALNLDFSFQMVLEARGISREKYWEDLLSFLNPALTQRSAWGPEK</sequence>
<dbReference type="PRINTS" id="PR00455">
    <property type="entry name" value="HTHTETR"/>
</dbReference>
<reference evidence="6" key="1">
    <citation type="submission" date="2013-12" db="EMBL/GenBank/DDBJ databases">
        <title>The complete genome sequence of Methanobacterium sp. BRM9.</title>
        <authorList>
            <consortium name="Pastoral Greenhouse Gas Research Consortium"/>
            <person name="Kelly W.J."/>
            <person name="Leahy S.C."/>
            <person name="Perry R."/>
            <person name="Li D."/>
            <person name="Altermann E."/>
            <person name="Lambie S.C."/>
            <person name="Attwood G.T."/>
        </authorList>
    </citation>
    <scope>NUCLEOTIDE SEQUENCE [LARGE SCALE GENOMIC DNA]</scope>
    <source>
        <strain evidence="6">BRM9</strain>
    </source>
</reference>
<dbReference type="STRING" id="2162.BRM9_2056"/>
<dbReference type="EMBL" id="LN515531">
    <property type="protein sequence ID" value="CEA13958.1"/>
    <property type="molecule type" value="Genomic_DNA"/>
</dbReference>
<dbReference type="SUPFAM" id="SSF48498">
    <property type="entry name" value="Tetracyclin repressor-like, C-terminal domain"/>
    <property type="match status" value="1"/>
</dbReference>
<dbReference type="AlphaFoldDB" id="A0A090I3T9"/>
<evidence type="ECO:0000313" key="8">
    <source>
        <dbReference type="EMBL" id="CEL23930.1"/>
    </source>
</evidence>
<evidence type="ECO:0000313" key="6">
    <source>
        <dbReference type="EMBL" id="AIS32858.1"/>
    </source>
</evidence>
<evidence type="ECO:0000256" key="4">
    <source>
        <dbReference type="PROSITE-ProRule" id="PRU00335"/>
    </source>
</evidence>
<dbReference type="PROSITE" id="PS01081">
    <property type="entry name" value="HTH_TETR_1"/>
    <property type="match status" value="1"/>
</dbReference>
<dbReference type="KEGG" id="mfi:DSM1535_1632"/>
<dbReference type="PATRIC" id="fig|2162.10.peg.289"/>
<proteinExistence type="predicted"/>
<protein>
    <submittedName>
        <fullName evidence="6">TetR family transcriptional regulator</fullName>
    </submittedName>
    <submittedName>
        <fullName evidence="7">Transcriptional regulator-like protein</fullName>
    </submittedName>
</protein>
<keyword evidence="9" id="KW-1185">Reference proteome</keyword>
<dbReference type="Pfam" id="PF00440">
    <property type="entry name" value="TetR_N"/>
    <property type="match status" value="1"/>
</dbReference>
<organism evidence="7">
    <name type="scientific">Methanobacterium formicicum</name>
    <dbReference type="NCBI Taxonomy" id="2162"/>
    <lineage>
        <taxon>Archaea</taxon>
        <taxon>Methanobacteriati</taxon>
        <taxon>Methanobacteriota</taxon>
        <taxon>Methanomada group</taxon>
        <taxon>Methanobacteria</taxon>
        <taxon>Methanobacteriales</taxon>
        <taxon>Methanobacteriaceae</taxon>
        <taxon>Methanobacterium</taxon>
    </lineage>
</organism>
<dbReference type="PANTHER" id="PTHR30328:SF54">
    <property type="entry name" value="HTH-TYPE TRANSCRIPTIONAL REPRESSOR SCO4008"/>
    <property type="match status" value="1"/>
</dbReference>
<name>A0A090I3T9_METFO</name>
<dbReference type="InterPro" id="IPR050109">
    <property type="entry name" value="HTH-type_TetR-like_transc_reg"/>
</dbReference>
<reference evidence="7" key="2">
    <citation type="submission" date="2014-08" db="EMBL/GenBank/DDBJ databases">
        <authorList>
            <person name="Wibberg D."/>
        </authorList>
    </citation>
    <scope>NUCLEOTIDE SEQUENCE</scope>
</reference>
<feature type="domain" description="HTH tetR-type" evidence="5">
    <location>
        <begin position="17"/>
        <end position="77"/>
    </location>
</feature>
<evidence type="ECO:0000256" key="1">
    <source>
        <dbReference type="ARBA" id="ARBA00023015"/>
    </source>
</evidence>
<evidence type="ECO:0000256" key="2">
    <source>
        <dbReference type="ARBA" id="ARBA00023125"/>
    </source>
</evidence>
<accession>A0A090I3T9</accession>
<reference evidence="8" key="3">
    <citation type="submission" date="2014-09" db="EMBL/GenBank/DDBJ databases">
        <authorList>
            <person name="Bishop-Lilly K.A."/>
            <person name="Broomall S.M."/>
            <person name="Chain P.S."/>
            <person name="Chertkov O."/>
            <person name="Coyne S.R."/>
            <person name="Daligault H.E."/>
            <person name="Davenport K.W."/>
            <person name="Erkkila T."/>
            <person name="Frey K.G."/>
            <person name="Gibbons H.S."/>
            <person name="Gu W."/>
            <person name="Jaissle J."/>
            <person name="Johnson S.L."/>
            <person name="Koroleva G.I."/>
            <person name="Ladner J.T."/>
            <person name="Lo C.-C."/>
            <person name="Minogue T.D."/>
            <person name="Munk C."/>
            <person name="Palacios G.F."/>
            <person name="Redden C.L."/>
            <person name="Rosenzweig C.N."/>
            <person name="Scholz M.B."/>
            <person name="Teshima H."/>
            <person name="Xu Y."/>
        </authorList>
    </citation>
    <scope>NUCLEOTIDE SEQUENCE</scope>
    <source>
        <strain evidence="8">Mb9</strain>
    </source>
</reference>
<evidence type="ECO:0000313" key="7">
    <source>
        <dbReference type="EMBL" id="CEA13958.1"/>
    </source>
</evidence>
<dbReference type="SUPFAM" id="SSF46689">
    <property type="entry name" value="Homeodomain-like"/>
    <property type="match status" value="1"/>
</dbReference>
<dbReference type="EMBL" id="CP006933">
    <property type="protein sequence ID" value="AIS32858.1"/>
    <property type="molecule type" value="Genomic_DNA"/>
</dbReference>
<feature type="DNA-binding region" description="H-T-H motif" evidence="4">
    <location>
        <begin position="40"/>
        <end position="59"/>
    </location>
</feature>
<dbReference type="Gene3D" id="1.10.357.10">
    <property type="entry name" value="Tetracycline Repressor, domain 2"/>
    <property type="match status" value="1"/>
</dbReference>
<keyword evidence="3" id="KW-0804">Transcription</keyword>
<evidence type="ECO:0000313" key="9">
    <source>
        <dbReference type="Proteomes" id="UP000062768"/>
    </source>
</evidence>
<dbReference type="InterPro" id="IPR036271">
    <property type="entry name" value="Tet_transcr_reg_TetR-rel_C_sf"/>
</dbReference>
<dbReference type="InterPro" id="IPR023772">
    <property type="entry name" value="DNA-bd_HTH_TetR-type_CS"/>
</dbReference>
<dbReference type="Proteomes" id="UP000062768">
    <property type="component" value="Chromosome I"/>
</dbReference>
<dbReference type="EMBL" id="LN734822">
    <property type="protein sequence ID" value="CEL23930.1"/>
    <property type="molecule type" value="Genomic_DNA"/>
</dbReference>
<dbReference type="PANTHER" id="PTHR30328">
    <property type="entry name" value="TRANSCRIPTIONAL REPRESSOR"/>
    <property type="match status" value="1"/>
</dbReference>
<dbReference type="InterPro" id="IPR001647">
    <property type="entry name" value="HTH_TetR"/>
</dbReference>
<dbReference type="FunFam" id="1.10.10.60:FF:000141">
    <property type="entry name" value="TetR family transcriptional regulator"/>
    <property type="match status" value="1"/>
</dbReference>
<dbReference type="PROSITE" id="PS50977">
    <property type="entry name" value="HTH_TETR_2"/>
    <property type="match status" value="1"/>
</dbReference>
<dbReference type="GO" id="GO:0003677">
    <property type="term" value="F:DNA binding"/>
    <property type="evidence" value="ECO:0007669"/>
    <property type="project" value="UniProtKB-UniRule"/>
</dbReference>
<keyword evidence="1" id="KW-0805">Transcription regulation</keyword>
<gene>
    <name evidence="6" type="ORF">BRM9_2056</name>
    <name evidence="7" type="ORF">DSM1535_1632</name>
    <name evidence="8" type="ORF">MB9_0281</name>
</gene>